<dbReference type="EMBL" id="CM001889">
    <property type="protein sequence ID" value="EOY45674.1"/>
    <property type="molecule type" value="Genomic_DNA"/>
</dbReference>
<evidence type="ECO:0000259" key="2">
    <source>
        <dbReference type="Pfam" id="PF13613"/>
    </source>
</evidence>
<dbReference type="Proteomes" id="UP000014062">
    <property type="component" value="Chromosome"/>
</dbReference>
<dbReference type="Pfam" id="PF01609">
    <property type="entry name" value="DDE_Tnp_1"/>
    <property type="match status" value="1"/>
</dbReference>
<sequence>MVRLVRWSGMGGVISADDPKWIEPFAGLTEVQFGRLVALVRRRGGDVQRGRPWRLSLEDRVLLVATYWRTNLTLRQVAPLFGVSKSAADRILDHLAPLLAISPARRPRKDTVYIVDGTLVPTRDRNVAASSKNYRYSTNLQVVIDANSRLVVAIGLPLPGSRNDCRAFTESGIDRACRGAPTIADGGYQGTGLLIPHRRRRGQSHLSPSQEAENAVHRRARARVEHALSRLKNWKILRDCRLKGDGVHQAMLGIARLHNLALTG</sequence>
<reference evidence="5" key="2">
    <citation type="submission" date="2013-02" db="EMBL/GenBank/DDBJ databases">
        <title>Genome sequencing of Streptomyces lividans 1326 uncovers a novel tRNA-dependent peptide biosynthetic system within a metal-related genomic island lost during laboratory adaptation.</title>
        <authorList>
            <person name="Cruz-Morales P."/>
            <person name="Ramos-Aboites H.E."/>
            <person name="Iruegas-Bocardo F."/>
            <person name="Yanez-Guerra L.A."/>
            <person name="Girard G."/>
            <person name="van Wezel G.P."/>
            <person name="Barona-Gomez F."/>
        </authorList>
    </citation>
    <scope>NUCLEOTIDE SEQUENCE</scope>
    <source>
        <strain evidence="5">1326</strain>
    </source>
</reference>
<protein>
    <submittedName>
        <fullName evidence="3 4">Mobile element protein</fullName>
    </submittedName>
</protein>
<dbReference type="GO" id="GO:0003677">
    <property type="term" value="F:DNA binding"/>
    <property type="evidence" value="ECO:0007669"/>
    <property type="project" value="InterPro"/>
</dbReference>
<organism evidence="5 6">
    <name type="scientific">Streptomyces lividans 1326</name>
    <dbReference type="NCBI Taxonomy" id="1200984"/>
    <lineage>
        <taxon>Bacteria</taxon>
        <taxon>Bacillati</taxon>
        <taxon>Actinomycetota</taxon>
        <taxon>Actinomycetes</taxon>
        <taxon>Kitasatosporales</taxon>
        <taxon>Streptomycetaceae</taxon>
        <taxon>Streptomyces</taxon>
    </lineage>
</organism>
<proteinExistence type="predicted"/>
<evidence type="ECO:0000313" key="4">
    <source>
        <dbReference type="EMBL" id="EOY45674.1"/>
    </source>
</evidence>
<evidence type="ECO:0000259" key="1">
    <source>
        <dbReference type="Pfam" id="PF01609"/>
    </source>
</evidence>
<feature type="domain" description="Transposase Helix-turn-helix" evidence="2">
    <location>
        <begin position="53"/>
        <end position="102"/>
    </location>
</feature>
<dbReference type="EMBL" id="CM001889">
    <property type="protein sequence ID" value="EOY52681.1"/>
    <property type="molecule type" value="Genomic_DNA"/>
</dbReference>
<dbReference type="EMBL" id="CM001889">
    <property type="protein sequence ID" value="EOY45587.1"/>
    <property type="molecule type" value="Genomic_DNA"/>
</dbReference>
<evidence type="ECO:0000313" key="5">
    <source>
        <dbReference type="EMBL" id="EOY52681.1"/>
    </source>
</evidence>
<evidence type="ECO:0000313" key="3">
    <source>
        <dbReference type="EMBL" id="EOY45587.1"/>
    </source>
</evidence>
<dbReference type="AlphaFoldDB" id="A0A7U9DYV2"/>
<dbReference type="Pfam" id="PF13613">
    <property type="entry name" value="HTH_Tnp_4"/>
    <property type="match status" value="1"/>
</dbReference>
<dbReference type="GO" id="GO:0004803">
    <property type="term" value="F:transposase activity"/>
    <property type="evidence" value="ECO:0007669"/>
    <property type="project" value="InterPro"/>
</dbReference>
<dbReference type="InterPro" id="IPR027805">
    <property type="entry name" value="Transposase_HTH_dom"/>
</dbReference>
<dbReference type="GO" id="GO:0006313">
    <property type="term" value="P:DNA transposition"/>
    <property type="evidence" value="ECO:0007669"/>
    <property type="project" value="InterPro"/>
</dbReference>
<accession>A0A7U9DYV2</accession>
<feature type="domain" description="Transposase IS4-like" evidence="1">
    <location>
        <begin position="108"/>
        <end position="260"/>
    </location>
</feature>
<evidence type="ECO:0000313" key="6">
    <source>
        <dbReference type="Proteomes" id="UP000014062"/>
    </source>
</evidence>
<name>A0A7U9DYV2_STRLI</name>
<gene>
    <name evidence="3" type="ORF">SLI_0868</name>
    <name evidence="4" type="ORF">SLI_0957</name>
    <name evidence="5" type="ORF">SLI_7983</name>
</gene>
<dbReference type="InterPro" id="IPR002559">
    <property type="entry name" value="Transposase_11"/>
</dbReference>
<reference evidence="6" key="1">
    <citation type="journal article" date="2013" name="Genome Biol. Evol.">
        <title>The genome sequence of Streptomyces lividans 66 reveals a novel tRNA-dependent peptide biosynthetic system within a metal-related genomic island.</title>
        <authorList>
            <person name="Cruz-Morales P."/>
            <person name="Vijgenboom E."/>
            <person name="Iruegas-Bocardo F."/>
            <person name="Girard G."/>
            <person name="Yanez-Guerra L.A."/>
            <person name="Ramos-Aboites H.E."/>
            <person name="Pernodet J.L."/>
            <person name="Anne J."/>
            <person name="van Wezel G.P."/>
            <person name="Barona-Gomez F."/>
        </authorList>
    </citation>
    <scope>NUCLEOTIDE SEQUENCE [LARGE SCALE GENOMIC DNA]</scope>
    <source>
        <strain evidence="6">1326</strain>
    </source>
</reference>